<dbReference type="AlphaFoldDB" id="A0A0A8Z8J3"/>
<feature type="compositionally biased region" description="Basic and acidic residues" evidence="1">
    <location>
        <begin position="8"/>
        <end position="19"/>
    </location>
</feature>
<accession>A0A0A8Z8J3</accession>
<name>A0A0A8Z8J3_ARUDO</name>
<evidence type="ECO:0000256" key="1">
    <source>
        <dbReference type="SAM" id="MobiDB-lite"/>
    </source>
</evidence>
<reference evidence="2" key="1">
    <citation type="submission" date="2014-09" db="EMBL/GenBank/DDBJ databases">
        <authorList>
            <person name="Magalhaes I.L.F."/>
            <person name="Oliveira U."/>
            <person name="Santos F.R."/>
            <person name="Vidigal T.H.D.A."/>
            <person name="Brescovit A.D."/>
            <person name="Santos A.J."/>
        </authorList>
    </citation>
    <scope>NUCLEOTIDE SEQUENCE</scope>
    <source>
        <tissue evidence="2">Shoot tissue taken approximately 20 cm above the soil surface</tissue>
    </source>
</reference>
<organism evidence="2">
    <name type="scientific">Arundo donax</name>
    <name type="common">Giant reed</name>
    <name type="synonym">Donax arundinaceus</name>
    <dbReference type="NCBI Taxonomy" id="35708"/>
    <lineage>
        <taxon>Eukaryota</taxon>
        <taxon>Viridiplantae</taxon>
        <taxon>Streptophyta</taxon>
        <taxon>Embryophyta</taxon>
        <taxon>Tracheophyta</taxon>
        <taxon>Spermatophyta</taxon>
        <taxon>Magnoliopsida</taxon>
        <taxon>Liliopsida</taxon>
        <taxon>Poales</taxon>
        <taxon>Poaceae</taxon>
        <taxon>PACMAD clade</taxon>
        <taxon>Arundinoideae</taxon>
        <taxon>Arundineae</taxon>
        <taxon>Arundo</taxon>
    </lineage>
</organism>
<reference evidence="2" key="2">
    <citation type="journal article" date="2015" name="Data Brief">
        <title>Shoot transcriptome of the giant reed, Arundo donax.</title>
        <authorList>
            <person name="Barrero R.A."/>
            <person name="Guerrero F.D."/>
            <person name="Moolhuijzen P."/>
            <person name="Goolsby J.A."/>
            <person name="Tidwell J."/>
            <person name="Bellgard S.E."/>
            <person name="Bellgard M.I."/>
        </authorList>
    </citation>
    <scope>NUCLEOTIDE SEQUENCE</scope>
    <source>
        <tissue evidence="2">Shoot tissue taken approximately 20 cm above the soil surface</tissue>
    </source>
</reference>
<sequence>MAPGQVRGRGELCRRRGGGEGEFSEDPGSLRRSVGPQQEDPL</sequence>
<proteinExistence type="predicted"/>
<dbReference type="EMBL" id="GBRH01262156">
    <property type="protein sequence ID" value="JAD35739.1"/>
    <property type="molecule type" value="Transcribed_RNA"/>
</dbReference>
<protein>
    <submittedName>
        <fullName evidence="2">Uncharacterized protein</fullName>
    </submittedName>
</protein>
<feature type="region of interest" description="Disordered" evidence="1">
    <location>
        <begin position="1"/>
        <end position="42"/>
    </location>
</feature>
<evidence type="ECO:0000313" key="2">
    <source>
        <dbReference type="EMBL" id="JAD35739.1"/>
    </source>
</evidence>